<dbReference type="GeneID" id="20079397"/>
<feature type="transmembrane region" description="Helical" evidence="1">
    <location>
        <begin position="566"/>
        <end position="589"/>
    </location>
</feature>
<organism evidence="3">
    <name type="scientific">Aphanomyces invadans</name>
    <dbReference type="NCBI Taxonomy" id="157072"/>
    <lineage>
        <taxon>Eukaryota</taxon>
        <taxon>Sar</taxon>
        <taxon>Stramenopiles</taxon>
        <taxon>Oomycota</taxon>
        <taxon>Saprolegniomycetes</taxon>
        <taxon>Saprolegniales</taxon>
        <taxon>Verrucalvaceae</taxon>
        <taxon>Aphanomyces</taxon>
    </lineage>
</organism>
<dbReference type="OrthoDB" id="5973539at2759"/>
<dbReference type="SUPFAM" id="SSF50729">
    <property type="entry name" value="PH domain-like"/>
    <property type="match status" value="1"/>
</dbReference>
<dbReference type="InterPro" id="IPR000008">
    <property type="entry name" value="C2_dom"/>
</dbReference>
<evidence type="ECO:0000313" key="3">
    <source>
        <dbReference type="EMBL" id="ETW07960.1"/>
    </source>
</evidence>
<keyword evidence="1" id="KW-1133">Transmembrane helix</keyword>
<dbReference type="SUPFAM" id="SSF49562">
    <property type="entry name" value="C2 domain (Calcium/lipid-binding domain, CaLB)"/>
    <property type="match status" value="1"/>
</dbReference>
<protein>
    <recommendedName>
        <fullName evidence="2">C2 domain-containing protein</fullName>
    </recommendedName>
</protein>
<feature type="transmembrane region" description="Helical" evidence="1">
    <location>
        <begin position="931"/>
        <end position="954"/>
    </location>
</feature>
<evidence type="ECO:0000259" key="2">
    <source>
        <dbReference type="Pfam" id="PF00168"/>
    </source>
</evidence>
<name>A0A024UP68_9STRA</name>
<dbReference type="AlphaFoldDB" id="A0A024UP68"/>
<dbReference type="InterPro" id="IPR037847">
    <property type="entry name" value="GRAMDC4"/>
</dbReference>
<accession>A0A024UP68</accession>
<dbReference type="GO" id="GO:0034164">
    <property type="term" value="P:negative regulation of toll-like receptor 9 signaling pathway"/>
    <property type="evidence" value="ECO:0007669"/>
    <property type="project" value="TreeGrafter"/>
</dbReference>
<dbReference type="RefSeq" id="XP_008864053.1">
    <property type="nucleotide sequence ID" value="XM_008865831.1"/>
</dbReference>
<dbReference type="EMBL" id="KI913954">
    <property type="protein sequence ID" value="ETW07960.1"/>
    <property type="molecule type" value="Genomic_DNA"/>
</dbReference>
<dbReference type="Pfam" id="PF00168">
    <property type="entry name" value="C2"/>
    <property type="match status" value="1"/>
</dbReference>
<dbReference type="InterPro" id="IPR011993">
    <property type="entry name" value="PH-like_dom_sf"/>
</dbReference>
<dbReference type="eggNOG" id="KOG1030">
    <property type="taxonomic scope" value="Eukaryota"/>
</dbReference>
<keyword evidence="1" id="KW-0472">Membrane</keyword>
<dbReference type="STRING" id="157072.A0A024UP68"/>
<dbReference type="InterPro" id="IPR035892">
    <property type="entry name" value="C2_domain_sf"/>
</dbReference>
<dbReference type="PANTHER" id="PTHR37402">
    <property type="entry name" value="GRAM DOMAIN-CONTAINING PROTEIN 4"/>
    <property type="match status" value="1"/>
</dbReference>
<reference evidence="3" key="1">
    <citation type="submission" date="2013-12" db="EMBL/GenBank/DDBJ databases">
        <title>The Genome Sequence of Aphanomyces invadans NJM9701.</title>
        <authorList>
            <consortium name="The Broad Institute Genomics Platform"/>
            <person name="Russ C."/>
            <person name="Tyler B."/>
            <person name="van West P."/>
            <person name="Dieguez-Uribeondo J."/>
            <person name="Young S.K."/>
            <person name="Zeng Q."/>
            <person name="Gargeya S."/>
            <person name="Fitzgerald M."/>
            <person name="Abouelleil A."/>
            <person name="Alvarado L."/>
            <person name="Chapman S.B."/>
            <person name="Gainer-Dewar J."/>
            <person name="Goldberg J."/>
            <person name="Griggs A."/>
            <person name="Gujja S."/>
            <person name="Hansen M."/>
            <person name="Howarth C."/>
            <person name="Imamovic A."/>
            <person name="Ireland A."/>
            <person name="Larimer J."/>
            <person name="McCowan C."/>
            <person name="Murphy C."/>
            <person name="Pearson M."/>
            <person name="Poon T.W."/>
            <person name="Priest M."/>
            <person name="Roberts A."/>
            <person name="Saif S."/>
            <person name="Shea T."/>
            <person name="Sykes S."/>
            <person name="Wortman J."/>
            <person name="Nusbaum C."/>
            <person name="Birren B."/>
        </authorList>
    </citation>
    <scope>NUCLEOTIDE SEQUENCE [LARGE SCALE GENOMIC DNA]</scope>
    <source>
        <strain evidence="3">NJM9701</strain>
    </source>
</reference>
<proteinExistence type="predicted"/>
<sequence>MSAATSSDRHLSNKSLIAPQLLSCTVVVGTTELPCQFEYRDYVQTLVKLAQVHFVNEHNGDASQLVGLRNRRTNRDLYYFSAAGEEIRNGDVLEGRPYTAAPPTVSESAMSIASTANRRFKKQMGRPGIFSLVVHSAQGLTEWTDKGLIATVQLQPYSTREDTSESLAHHWNASMTFKHPDPTAEHLFLDVTLRHITHTLLSSESSTSAPSHRADVVVGHVRVPVSRCILTPGISVTDAIPIESTIVPTLPLLSSTAAPPARTLVLTYAFHPSVYNGSVTGLPTLPLPFAAKIYNSALKPRRGSKPDSGAVRDATATTADSTATIVTSHPSRGFLSVFVKGVHVCGPQCSKLDGHSSLYVPDFDPIVSIGFEQTTKEVYARATECHTVVFKKKFDVHSVNSEFTVDLLKPMAIAASPNATRLKNGKQAIRYGSASVSMAELLQREGAAWTMAPTPATLGPGKKPPEPGFDWYILRQSDEEVGLVQVQAIYRENYATFLDSTLHPDATYVRPDEVEFNADLIKRNIERLDALIRSIQSAKIVMHELLEWKSPVLTAVTWGSMTLGVWYFPTAHAPAVVLVILVVVLAVNFQHHMRGGVARQWTYHDPDEVKMKMFRSIATLRVVPLQADNLVQVTKDETKPRPLDSYVRIVYEPNFNELPERLIAQTNTVANSTNPIYGQTKPVQETNGTLSTGASSSNLNPATKPAAPDIRTLNNKWFKDLFVHLSPLAKDAVLHDVVEAWKRPDNSAVDLHAFKYPLLQPVQTNAVTELEEILEWDATPGVIRFDVIQDNPVTASQNVLGQVRLPLKMLVTAGRLGGAQIELHKAFALQNTPPPPQTDVDPSLRPEPSLTVRAQLLLRDPSKRVTWKERLASEAMYSVLEMENAKSLSLVEKYHMARNVARTIQHELGKLADLLERIKNLFLWTHPQKTALACAALCVGATVTAIIPAKYFVLYSITKKFTNRFHRRCDFRLLDQDVIRLLNFVSTFPTDLDEQKMFRHANQAYLREKEHTAAQAKLQADWAGYIYKRGEGVFVGWAHRYAAVRNGKLEYWNTIDDAKHGVPPKGYIVLSPTIDKCTKAEVANAPKDTFPFVVFNVDHRHLLASLDGRRRIIAVTTEQDYQGIVRAIQDSS</sequence>
<keyword evidence="1" id="KW-0812">Transmembrane</keyword>
<dbReference type="Gene3D" id="2.30.29.30">
    <property type="entry name" value="Pleckstrin-homology domain (PH domain)/Phosphotyrosine-binding domain (PTB)"/>
    <property type="match status" value="1"/>
</dbReference>
<gene>
    <name evidence="3" type="ORF">H310_02347</name>
</gene>
<dbReference type="PANTHER" id="PTHR37402:SF1">
    <property type="entry name" value="GRAM DOMAIN-CONTAINING PROTEIN 4"/>
    <property type="match status" value="1"/>
</dbReference>
<feature type="domain" description="C2" evidence="2">
    <location>
        <begin position="619"/>
        <end position="680"/>
    </location>
</feature>
<evidence type="ECO:0000256" key="1">
    <source>
        <dbReference type="SAM" id="Phobius"/>
    </source>
</evidence>
<dbReference type="VEuPathDB" id="FungiDB:H310_02347"/>